<reference evidence="1" key="1">
    <citation type="submission" date="2023-05" db="EMBL/GenBank/DDBJ databases">
        <authorList>
            <person name="Zhang X."/>
        </authorList>
    </citation>
    <scope>NUCLEOTIDE SEQUENCE</scope>
    <source>
        <strain evidence="1">BD1B2-1</strain>
    </source>
</reference>
<keyword evidence="2" id="KW-1185">Reference proteome</keyword>
<dbReference type="Proteomes" id="UP001232063">
    <property type="component" value="Unassembled WGS sequence"/>
</dbReference>
<proteinExistence type="predicted"/>
<comment type="caution">
    <text evidence="1">The sequence shown here is derived from an EMBL/GenBank/DDBJ whole genome shotgun (WGS) entry which is preliminary data.</text>
</comment>
<dbReference type="AlphaFoldDB" id="A0AAE3R8J3"/>
<evidence type="ECO:0000313" key="2">
    <source>
        <dbReference type="Proteomes" id="UP001232063"/>
    </source>
</evidence>
<gene>
    <name evidence="1" type="ORF">QNI22_22185</name>
</gene>
<dbReference type="RefSeq" id="WP_314514017.1">
    <property type="nucleotide sequence ID" value="NZ_JASJOU010000008.1"/>
</dbReference>
<dbReference type="EMBL" id="JASJOU010000008">
    <property type="protein sequence ID" value="MDJ1503395.1"/>
    <property type="molecule type" value="Genomic_DNA"/>
</dbReference>
<sequence length="219" mass="25844">MQNPSGGIYKINGMDQKIKQLYDYWSSRKTQCYKKDDLIALGLYGDEVEILSTIGLPYMNRRFNFFPIEQLQLIQIQEEEFIVLGNPLNERFDDETIIMHIQKKSLFFLDKRFYNLGVTTNLISLVNQNLFSFLFFQMELSKMEEAAFFMKEPLPYQILENQIVNSVYLMHQTDPDGLGWDSKGSPDHSYWKRQLAVLEGEIYHQYEEFISIAIDEKIS</sequence>
<evidence type="ECO:0000313" key="1">
    <source>
        <dbReference type="EMBL" id="MDJ1503395.1"/>
    </source>
</evidence>
<accession>A0AAE3R8J3</accession>
<name>A0AAE3R8J3_9BACT</name>
<organism evidence="1 2">
    <name type="scientific">Xanthocytophaga agilis</name>
    <dbReference type="NCBI Taxonomy" id="3048010"/>
    <lineage>
        <taxon>Bacteria</taxon>
        <taxon>Pseudomonadati</taxon>
        <taxon>Bacteroidota</taxon>
        <taxon>Cytophagia</taxon>
        <taxon>Cytophagales</taxon>
        <taxon>Rhodocytophagaceae</taxon>
        <taxon>Xanthocytophaga</taxon>
    </lineage>
</organism>
<protein>
    <submittedName>
        <fullName evidence="1">Uncharacterized protein</fullName>
    </submittedName>
</protein>